<dbReference type="Pfam" id="PF00082">
    <property type="entry name" value="Peptidase_S8"/>
    <property type="match status" value="1"/>
</dbReference>
<dbReference type="GeneID" id="63750352"/>
<evidence type="ECO:0000313" key="8">
    <source>
        <dbReference type="EMBL" id="OJJ38935.1"/>
    </source>
</evidence>
<feature type="compositionally biased region" description="Polar residues" evidence="6">
    <location>
        <begin position="407"/>
        <end position="418"/>
    </location>
</feature>
<organism evidence="8 9">
    <name type="scientific">Aspergillus wentii DTO 134E9</name>
    <dbReference type="NCBI Taxonomy" id="1073089"/>
    <lineage>
        <taxon>Eukaryota</taxon>
        <taxon>Fungi</taxon>
        <taxon>Dikarya</taxon>
        <taxon>Ascomycota</taxon>
        <taxon>Pezizomycotina</taxon>
        <taxon>Eurotiomycetes</taxon>
        <taxon>Eurotiomycetidae</taxon>
        <taxon>Eurotiales</taxon>
        <taxon>Aspergillaceae</taxon>
        <taxon>Aspergillus</taxon>
        <taxon>Aspergillus subgen. Cremei</taxon>
    </lineage>
</organism>
<dbReference type="EMBL" id="KV878210">
    <property type="protein sequence ID" value="OJJ38935.1"/>
    <property type="molecule type" value="Genomic_DNA"/>
</dbReference>
<evidence type="ECO:0000313" key="9">
    <source>
        <dbReference type="Proteomes" id="UP000184383"/>
    </source>
</evidence>
<feature type="compositionally biased region" description="Polar residues" evidence="6">
    <location>
        <begin position="75"/>
        <end position="85"/>
    </location>
</feature>
<dbReference type="InterPro" id="IPR015500">
    <property type="entry name" value="Peptidase_S8_subtilisin-rel"/>
</dbReference>
<dbReference type="RefSeq" id="XP_040692611.1">
    <property type="nucleotide sequence ID" value="XM_040834504.1"/>
</dbReference>
<reference evidence="9" key="1">
    <citation type="journal article" date="2017" name="Genome Biol.">
        <title>Comparative genomics reveals high biological diversity and specific adaptations in the industrially and medically important fungal genus Aspergillus.</title>
        <authorList>
            <person name="de Vries R.P."/>
            <person name="Riley R."/>
            <person name="Wiebenga A."/>
            <person name="Aguilar-Osorio G."/>
            <person name="Amillis S."/>
            <person name="Uchima C.A."/>
            <person name="Anderluh G."/>
            <person name="Asadollahi M."/>
            <person name="Askin M."/>
            <person name="Barry K."/>
            <person name="Battaglia E."/>
            <person name="Bayram O."/>
            <person name="Benocci T."/>
            <person name="Braus-Stromeyer S.A."/>
            <person name="Caldana C."/>
            <person name="Canovas D."/>
            <person name="Cerqueira G.C."/>
            <person name="Chen F."/>
            <person name="Chen W."/>
            <person name="Choi C."/>
            <person name="Clum A."/>
            <person name="Dos Santos R.A."/>
            <person name="Damasio A.R."/>
            <person name="Diallinas G."/>
            <person name="Emri T."/>
            <person name="Fekete E."/>
            <person name="Flipphi M."/>
            <person name="Freyberg S."/>
            <person name="Gallo A."/>
            <person name="Gournas C."/>
            <person name="Habgood R."/>
            <person name="Hainaut M."/>
            <person name="Harispe M.L."/>
            <person name="Henrissat B."/>
            <person name="Hilden K.S."/>
            <person name="Hope R."/>
            <person name="Hossain A."/>
            <person name="Karabika E."/>
            <person name="Karaffa L."/>
            <person name="Karanyi Z."/>
            <person name="Krasevec N."/>
            <person name="Kuo A."/>
            <person name="Kusch H."/>
            <person name="LaButti K."/>
            <person name="Lagendijk E.L."/>
            <person name="Lapidus A."/>
            <person name="Levasseur A."/>
            <person name="Lindquist E."/>
            <person name="Lipzen A."/>
            <person name="Logrieco A.F."/>
            <person name="MacCabe A."/>
            <person name="Maekelae M.R."/>
            <person name="Malavazi I."/>
            <person name="Melin P."/>
            <person name="Meyer V."/>
            <person name="Mielnichuk N."/>
            <person name="Miskei M."/>
            <person name="Molnar A.P."/>
            <person name="Mule G."/>
            <person name="Ngan C.Y."/>
            <person name="Orejas M."/>
            <person name="Orosz E."/>
            <person name="Ouedraogo J.P."/>
            <person name="Overkamp K.M."/>
            <person name="Park H.-S."/>
            <person name="Perrone G."/>
            <person name="Piumi F."/>
            <person name="Punt P.J."/>
            <person name="Ram A.F."/>
            <person name="Ramon A."/>
            <person name="Rauscher S."/>
            <person name="Record E."/>
            <person name="Riano-Pachon D.M."/>
            <person name="Robert V."/>
            <person name="Roehrig J."/>
            <person name="Ruller R."/>
            <person name="Salamov A."/>
            <person name="Salih N.S."/>
            <person name="Samson R.A."/>
            <person name="Sandor E."/>
            <person name="Sanguinetti M."/>
            <person name="Schuetze T."/>
            <person name="Sepcic K."/>
            <person name="Shelest E."/>
            <person name="Sherlock G."/>
            <person name="Sophianopoulou V."/>
            <person name="Squina F.M."/>
            <person name="Sun H."/>
            <person name="Susca A."/>
            <person name="Todd R.B."/>
            <person name="Tsang A."/>
            <person name="Unkles S.E."/>
            <person name="van de Wiele N."/>
            <person name="van Rossen-Uffink D."/>
            <person name="Oliveira J.V."/>
            <person name="Vesth T.C."/>
            <person name="Visser J."/>
            <person name="Yu J.-H."/>
            <person name="Zhou M."/>
            <person name="Andersen M.R."/>
            <person name="Archer D.B."/>
            <person name="Baker S.E."/>
            <person name="Benoit I."/>
            <person name="Brakhage A.A."/>
            <person name="Braus G.H."/>
            <person name="Fischer R."/>
            <person name="Frisvad J.C."/>
            <person name="Goldman G.H."/>
            <person name="Houbraken J."/>
            <person name="Oakley B."/>
            <person name="Pocsi I."/>
            <person name="Scazzocchio C."/>
            <person name="Seiboth B."/>
            <person name="vanKuyk P.A."/>
            <person name="Wortman J."/>
            <person name="Dyer P.S."/>
            <person name="Grigoriev I.V."/>
        </authorList>
    </citation>
    <scope>NUCLEOTIDE SEQUENCE [LARGE SCALE GENOMIC DNA]</scope>
    <source>
        <strain evidence="9">DTO 134E9</strain>
    </source>
</reference>
<dbReference type="VEuPathDB" id="FungiDB:ASPWEDRAFT_36634"/>
<accession>A0A1L9RVI2</accession>
<dbReference type="SUPFAM" id="SSF52743">
    <property type="entry name" value="Subtilisin-like"/>
    <property type="match status" value="1"/>
</dbReference>
<dbReference type="InterPro" id="IPR000209">
    <property type="entry name" value="Peptidase_S8/S53_dom"/>
</dbReference>
<gene>
    <name evidence="8" type="ORF">ASPWEDRAFT_36634</name>
</gene>
<feature type="region of interest" description="Disordered" evidence="6">
    <location>
        <begin position="407"/>
        <end position="447"/>
    </location>
</feature>
<feature type="region of interest" description="Disordered" evidence="6">
    <location>
        <begin position="56"/>
        <end position="85"/>
    </location>
</feature>
<feature type="compositionally biased region" description="Polar residues" evidence="6">
    <location>
        <begin position="426"/>
        <end position="443"/>
    </location>
</feature>
<evidence type="ECO:0000256" key="2">
    <source>
        <dbReference type="ARBA" id="ARBA00022729"/>
    </source>
</evidence>
<keyword evidence="3" id="KW-0378">Hydrolase</keyword>
<dbReference type="OrthoDB" id="4510452at2759"/>
<dbReference type="STRING" id="1073089.A0A1L9RVI2"/>
<evidence type="ECO:0000256" key="6">
    <source>
        <dbReference type="SAM" id="MobiDB-lite"/>
    </source>
</evidence>
<dbReference type="InterPro" id="IPR036852">
    <property type="entry name" value="Peptidase_S8/S53_dom_sf"/>
</dbReference>
<evidence type="ECO:0000256" key="4">
    <source>
        <dbReference type="ARBA" id="ARBA00022825"/>
    </source>
</evidence>
<keyword evidence="1" id="KW-0645">Protease</keyword>
<dbReference type="GO" id="GO:0004252">
    <property type="term" value="F:serine-type endopeptidase activity"/>
    <property type="evidence" value="ECO:0007669"/>
    <property type="project" value="InterPro"/>
</dbReference>
<dbReference type="Gene3D" id="3.40.50.200">
    <property type="entry name" value="Peptidase S8/S53 domain"/>
    <property type="match status" value="1"/>
</dbReference>
<evidence type="ECO:0000259" key="7">
    <source>
        <dbReference type="Pfam" id="PF00082"/>
    </source>
</evidence>
<keyword evidence="9" id="KW-1185">Reference proteome</keyword>
<dbReference type="Proteomes" id="UP000184383">
    <property type="component" value="Unassembled WGS sequence"/>
</dbReference>
<feature type="domain" description="Peptidase S8/S53" evidence="7">
    <location>
        <begin position="133"/>
        <end position="369"/>
    </location>
</feature>
<evidence type="ECO:0000256" key="1">
    <source>
        <dbReference type="ARBA" id="ARBA00022670"/>
    </source>
</evidence>
<keyword evidence="4" id="KW-0720">Serine protease</keyword>
<sequence length="468" mass="51849">MFVPNPRFPADGTLIEFQEPLDTDGYVNRRINEFKSRLNENRSDADKGLRHIDVHVERHRSNSSHSSRPDPWSAGNGSRGKNSNTRNEHLWLETMTRFVNNIQELNREGHDRFGAEFPRTYDRQADVPKELTKDITVALIDDGVDFMCTPIIQNLLDGRSFPSGFSDNDVLGAPEPPYHGSTTGHGTDMAKHIARLCPWVKIFVCRLDMLGGGNSGKMNFTAKSAADAVEYVARQGYDIISLSWTIVKEVSKKENSNVHDLNRLTTALNDAAGRNTLIFCSAPDVGETDEQDKWYPFDCSSVLNMFRIGAAHKDGTKQGMAGNRVDFILPGVDVFLKESHRSMPGADDRPRTGSSIATALAAGLAALMIHCVKMAAILNFLNGTSNGRVNADTLKAIKRFHVMKQAFQGSERQGNPSNNDKKVSVKSFSMQPSHNAPSDSSSGLKWDDMEKVARELVSYGMEEKALKD</sequence>
<protein>
    <recommendedName>
        <fullName evidence="7">Peptidase S8/S53 domain-containing protein</fullName>
    </recommendedName>
</protein>
<dbReference type="AlphaFoldDB" id="A0A1L9RVI2"/>
<evidence type="ECO:0000256" key="5">
    <source>
        <dbReference type="ARBA" id="ARBA00023145"/>
    </source>
</evidence>
<name>A0A1L9RVI2_ASPWE</name>
<keyword evidence="2" id="KW-0732">Signal</keyword>
<keyword evidence="5" id="KW-0865">Zymogen</keyword>
<proteinExistence type="predicted"/>
<dbReference type="GO" id="GO:0006508">
    <property type="term" value="P:proteolysis"/>
    <property type="evidence" value="ECO:0007669"/>
    <property type="project" value="UniProtKB-KW"/>
</dbReference>
<dbReference type="PRINTS" id="PR00723">
    <property type="entry name" value="SUBTILISIN"/>
</dbReference>
<evidence type="ECO:0000256" key="3">
    <source>
        <dbReference type="ARBA" id="ARBA00022801"/>
    </source>
</evidence>